<organism>
    <name type="scientific">Serpula lacrymans var. lacrymans (strain S7.9)</name>
    <name type="common">Dry rot fungus</name>
    <dbReference type="NCBI Taxonomy" id="578457"/>
    <lineage>
        <taxon>Eukaryota</taxon>
        <taxon>Fungi</taxon>
        <taxon>Dikarya</taxon>
        <taxon>Basidiomycota</taxon>
        <taxon>Agaricomycotina</taxon>
        <taxon>Agaricomycetes</taxon>
        <taxon>Agaricomycetidae</taxon>
        <taxon>Boletales</taxon>
        <taxon>Coniophorineae</taxon>
        <taxon>Serpulaceae</taxon>
        <taxon>Serpula</taxon>
    </lineage>
</organism>
<dbReference type="GeneID" id="18810442"/>
<dbReference type="Proteomes" id="UP000008064">
    <property type="component" value="Unassembled WGS sequence"/>
</dbReference>
<accession>F8P5Q2</accession>
<dbReference type="KEGG" id="sla:SERLADRAFT_372580"/>
<dbReference type="RefSeq" id="XP_007321725.1">
    <property type="nucleotide sequence ID" value="XM_007321663.1"/>
</dbReference>
<dbReference type="EMBL" id="GL945438">
    <property type="protein sequence ID" value="EGO21939.1"/>
    <property type="molecule type" value="Genomic_DNA"/>
</dbReference>
<evidence type="ECO:0000313" key="1">
    <source>
        <dbReference type="EMBL" id="EGO21939.1"/>
    </source>
</evidence>
<dbReference type="AlphaFoldDB" id="F8P5Q2"/>
<proteinExistence type="predicted"/>
<gene>
    <name evidence="1" type="ORF">SERLADRAFT_372580</name>
</gene>
<name>F8P5Q2_SERL9</name>
<sequence length="127" mass="14462">MDEKDSLKALDMIPEIFLEPSVESHLHIVVQILATAAPNVSPIYQRTEYISKHVPEAPSSGGKPSVFPAKQCKTEYLCNHPSEAASPIPVTLLEHILRSSWMIYQNYEANCQQRAHSRTYRLREISW</sequence>
<protein>
    <submittedName>
        <fullName evidence="1">Uncharacterized protein</fullName>
    </submittedName>
</protein>
<reference evidence="1" key="1">
    <citation type="submission" date="2011-04" db="EMBL/GenBank/DDBJ databases">
        <title>Evolution of plant cell wall degrading machinery underlies the functional diversity of forest fungi.</title>
        <authorList>
            <consortium name="US DOE Joint Genome Institute (JGI-PGF)"/>
            <person name="Eastwood D.C."/>
            <person name="Floudas D."/>
            <person name="Binder M."/>
            <person name="Majcherczyk A."/>
            <person name="Schneider P."/>
            <person name="Aerts A."/>
            <person name="Asiegbu F.O."/>
            <person name="Baker S.E."/>
            <person name="Barry K."/>
            <person name="Bendiksby M."/>
            <person name="Blumentritt M."/>
            <person name="Coutinho P.M."/>
            <person name="Cullen D."/>
            <person name="Cullen D."/>
            <person name="Gathman A."/>
            <person name="Goodell B."/>
            <person name="Henrissat B."/>
            <person name="Ihrmark K."/>
            <person name="Kauserud H."/>
            <person name="Kohler A."/>
            <person name="LaButti K."/>
            <person name="Lapidus A."/>
            <person name="Lavin J.L."/>
            <person name="Lee Y.-H."/>
            <person name="Lindquist E."/>
            <person name="Lilly W."/>
            <person name="Lucas S."/>
            <person name="Morin E."/>
            <person name="Murat C."/>
            <person name="Oguiza J.A."/>
            <person name="Park J."/>
            <person name="Pisabarro A.G."/>
            <person name="Riley R."/>
            <person name="Rosling A."/>
            <person name="Salamov A."/>
            <person name="Schmidt O."/>
            <person name="Schmutz J."/>
            <person name="Skrede I."/>
            <person name="Stenlid J."/>
            <person name="Wiebenga A."/>
            <person name="Xie X."/>
            <person name="Kues U."/>
            <person name="Hibbett D.S."/>
            <person name="Hoffmeister D."/>
            <person name="Hogberg N."/>
            <person name="Martin F."/>
            <person name="Grigoriev I.V."/>
            <person name="Watkinson S.C."/>
        </authorList>
    </citation>
    <scope>NUCLEOTIDE SEQUENCE</scope>
    <source>
        <strain evidence="1">S7.9</strain>
    </source>
</reference>
<dbReference type="HOGENOM" id="CLU_1971835_0_0_1"/>